<dbReference type="PIRSF" id="PIRSF015589">
    <property type="entry name" value="PP_kinase"/>
    <property type="match status" value="1"/>
</dbReference>
<feature type="binding site" evidence="6">
    <location>
        <position position="569"/>
    </location>
    <ligand>
        <name>ATP</name>
        <dbReference type="ChEBI" id="CHEBI:30616"/>
    </ligand>
</feature>
<dbReference type="InterPro" id="IPR025198">
    <property type="entry name" value="PPK_N_dom"/>
</dbReference>
<evidence type="ECO:0000256" key="3">
    <source>
        <dbReference type="ARBA" id="ARBA00022741"/>
    </source>
</evidence>
<feature type="binding site" evidence="6">
    <location>
        <position position="597"/>
    </location>
    <ligand>
        <name>ATP</name>
        <dbReference type="ChEBI" id="CHEBI:30616"/>
    </ligand>
</feature>
<dbReference type="CDD" id="cd09168">
    <property type="entry name" value="PLDc_PaPPK1_C2_like"/>
    <property type="match status" value="1"/>
</dbReference>
<sequence length="697" mass="79455">MMNLSPPIESNFLNRELSLLAFNRRVLAQAADHRIPLLERLRFLCIFSSNLDEFFEIRVASIRAKIKLDSQVTEADGLLPQEVFRRLTSQAHALIAEQYALLNDEILPALQKEGIAFIRRNQWTEAQRQWIQQFFRSEVMPLLTPIGLDPSHPFPRVLNKSLNFAVELVGTDAFGRNSGTAIVQAPRALPRVIRFPPYLCSTNDSFVFLSSIVHQHVGELFSGMEVLGCYQFRVTRNSDLFVDEEEVKNLRLALQGELPQRHFGDAVRLEVVDNCPESMTDFLLHQFELDHSDLYRVPGIVNPVRLMSVPDEVNRPDLKYPSFQPGIPKTLAKRVDIFSNIRKQDILLHHPYQSFLPVITLLQQAADDPQVVAIKMTVYRTGTNSVLMEHLLRAAQKGKEVTVVVELMARFDEEANLSIASRLEEVGVHVVYGVVGFKTHAKMLMILRREEQGYRRYIHLGTGNYHPRTTRIYTDFGLLTCNPEIGDDVNEVFKQLTGLGKANELKHLWQAPFSLHANMLAAIRGETAAARDHQPARIIAKMNSLLAPEIIEALYEASQAGVTIDLIVRGVCSLRPGVKGLSENIRVRSVIGRLLEHHRIFYFHAQGAQHIYLSSADWMERNFFRRIEVSFPVLDPKLKRRVFKEGLQPYLTDNTQAWKMNAQGDYFIKPTKRTRICAQERLLSTLQASHPSMDCNP</sequence>
<evidence type="ECO:0000256" key="7">
    <source>
        <dbReference type="RuleBase" id="RU003800"/>
    </source>
</evidence>
<dbReference type="InterPro" id="IPR036832">
    <property type="entry name" value="PPK_N_dom_sf"/>
</dbReference>
<dbReference type="GO" id="GO:0008976">
    <property type="term" value="F:polyphosphate kinase activity"/>
    <property type="evidence" value="ECO:0007669"/>
    <property type="project" value="UniProtKB-UniRule"/>
</dbReference>
<evidence type="ECO:0000259" key="10">
    <source>
        <dbReference type="Pfam" id="PF13090"/>
    </source>
</evidence>
<evidence type="ECO:0000259" key="9">
    <source>
        <dbReference type="Pfam" id="PF13089"/>
    </source>
</evidence>
<evidence type="ECO:0000256" key="1">
    <source>
        <dbReference type="ARBA" id="ARBA00022553"/>
    </source>
</evidence>
<evidence type="ECO:0000313" key="12">
    <source>
        <dbReference type="EMBL" id="AJP47806.1"/>
    </source>
</evidence>
<dbReference type="Pfam" id="PF02503">
    <property type="entry name" value="PP_kinase"/>
    <property type="match status" value="1"/>
</dbReference>
<dbReference type="SUPFAM" id="SSF56024">
    <property type="entry name" value="Phospholipase D/nuclease"/>
    <property type="match status" value="2"/>
</dbReference>
<comment type="PTM">
    <text evidence="6 7">An intermediate of this reaction is the autophosphorylated ppk in which a phosphate is covalently linked to a histidine residue through a N-P bond.</text>
</comment>
<dbReference type="GO" id="GO:0005524">
    <property type="term" value="F:ATP binding"/>
    <property type="evidence" value="ECO:0007669"/>
    <property type="project" value="UniProtKB-KW"/>
</dbReference>
<reference evidence="12 13" key="1">
    <citation type="journal article" date="2015" name="Genome Announc.">
        <title>Complete Genome Sequence of a Novel Bacterium within the Family Rhodocyclaceae That Degrades Polycyclic Aromatic Hydrocarbons.</title>
        <authorList>
            <person name="Singleton D.R."/>
            <person name="Dickey A.N."/>
            <person name="Scholl E.H."/>
            <person name="Wright F.A."/>
            <person name="Aitken M.D."/>
        </authorList>
    </citation>
    <scope>NUCLEOTIDE SEQUENCE [LARGE SCALE GENOMIC DNA]</scope>
    <source>
        <strain evidence="13">PG1-Ca6</strain>
    </source>
</reference>
<feature type="domain" description="Polyphosphate kinase N-terminal" evidence="9">
    <location>
        <begin position="12"/>
        <end position="117"/>
    </location>
</feature>
<keyword evidence="2 6" id="KW-0808">Transferase</keyword>
<dbReference type="InterPro" id="IPR003414">
    <property type="entry name" value="PP_kinase"/>
</dbReference>
<dbReference type="PANTHER" id="PTHR30218">
    <property type="entry name" value="POLYPHOSPHATE KINASE"/>
    <property type="match status" value="1"/>
</dbReference>
<organism evidence="12 13">
    <name type="scientific">Rugosibacter aromaticivorans</name>
    <dbReference type="NCBI Taxonomy" id="1565605"/>
    <lineage>
        <taxon>Bacteria</taxon>
        <taxon>Pseudomonadati</taxon>
        <taxon>Pseudomonadota</taxon>
        <taxon>Betaproteobacteria</taxon>
        <taxon>Nitrosomonadales</taxon>
        <taxon>Sterolibacteriaceae</taxon>
        <taxon>Rugosibacter</taxon>
    </lineage>
</organism>
<protein>
    <recommendedName>
        <fullName evidence="6 7">Polyphosphate kinase</fullName>
        <ecNumber evidence="6 7">2.7.4.1</ecNumber>
    </recommendedName>
    <alternativeName>
        <fullName evidence="6">ATP-polyphosphate phosphotransferase</fullName>
    </alternativeName>
    <alternativeName>
        <fullName evidence="6">Polyphosphoric acid kinase</fullName>
    </alternativeName>
</protein>
<dbReference type="NCBIfam" id="TIGR03705">
    <property type="entry name" value="poly_P_kin"/>
    <property type="match status" value="1"/>
</dbReference>
<dbReference type="Pfam" id="PF17941">
    <property type="entry name" value="PP_kinase_C_1"/>
    <property type="match status" value="1"/>
</dbReference>
<dbReference type="Proteomes" id="UP000061603">
    <property type="component" value="Chromosome"/>
</dbReference>
<dbReference type="HAMAP" id="MF_00347">
    <property type="entry name" value="Polyphosphate_kinase"/>
    <property type="match status" value="1"/>
</dbReference>
<feature type="domain" description="Polyphosphate kinase middle" evidence="8">
    <location>
        <begin position="127"/>
        <end position="308"/>
    </location>
</feature>
<evidence type="ECO:0000256" key="4">
    <source>
        <dbReference type="ARBA" id="ARBA00022777"/>
    </source>
</evidence>
<keyword evidence="6" id="KW-0479">Metal-binding</keyword>
<dbReference type="Pfam" id="PF13090">
    <property type="entry name" value="PP_kinase_C"/>
    <property type="match status" value="1"/>
</dbReference>
<evidence type="ECO:0000256" key="6">
    <source>
        <dbReference type="HAMAP-Rule" id="MF_00347"/>
    </source>
</evidence>
<dbReference type="AlphaFoldDB" id="A0A0C5JK91"/>
<dbReference type="NCBIfam" id="NF003917">
    <property type="entry name" value="PRK05443.1-1"/>
    <property type="match status" value="1"/>
</dbReference>
<dbReference type="Pfam" id="PF13089">
    <property type="entry name" value="PP_kinase_N"/>
    <property type="match status" value="1"/>
</dbReference>
<feature type="binding site" evidence="6">
    <location>
        <position position="380"/>
    </location>
    <ligand>
        <name>Mg(2+)</name>
        <dbReference type="ChEBI" id="CHEBI:18420"/>
    </ligand>
</feature>
<comment type="function">
    <text evidence="6 7">Catalyzes the reversible transfer of the terminal phosphate of ATP to form a long-chain polyphosphate (polyP).</text>
</comment>
<feature type="active site" description="Phosphohistidine intermediate" evidence="6">
    <location>
        <position position="440"/>
    </location>
</feature>
<dbReference type="EMBL" id="CP010554">
    <property type="protein sequence ID" value="AJP47806.1"/>
    <property type="molecule type" value="Genomic_DNA"/>
</dbReference>
<comment type="catalytic activity">
    <reaction evidence="6 7">
        <text>[phosphate](n) + ATP = [phosphate](n+1) + ADP</text>
        <dbReference type="Rhea" id="RHEA:19573"/>
        <dbReference type="Rhea" id="RHEA-COMP:9859"/>
        <dbReference type="Rhea" id="RHEA-COMP:14280"/>
        <dbReference type="ChEBI" id="CHEBI:16838"/>
        <dbReference type="ChEBI" id="CHEBI:30616"/>
        <dbReference type="ChEBI" id="CHEBI:456216"/>
        <dbReference type="EC" id="2.7.4.1"/>
    </reaction>
</comment>
<dbReference type="InterPro" id="IPR024953">
    <property type="entry name" value="PP_kinase_middle"/>
</dbReference>
<dbReference type="Gene3D" id="3.30.870.10">
    <property type="entry name" value="Endonuclease Chain A"/>
    <property type="match status" value="2"/>
</dbReference>
<keyword evidence="6" id="KW-0460">Magnesium</keyword>
<dbReference type="InterPro" id="IPR041108">
    <property type="entry name" value="PP_kinase_C_1"/>
</dbReference>
<keyword evidence="4 6" id="KW-0418">Kinase</keyword>
<dbReference type="NCBIfam" id="NF003918">
    <property type="entry name" value="PRK05443.1-2"/>
    <property type="match status" value="1"/>
</dbReference>
<dbReference type="KEGG" id="rbu:PG1C_03665"/>
<evidence type="ECO:0000313" key="13">
    <source>
        <dbReference type="Proteomes" id="UP000061603"/>
    </source>
</evidence>
<dbReference type="HOGENOM" id="CLU_009678_5_0_4"/>
<dbReference type="STRING" id="1565605.PG1C_03665"/>
<keyword evidence="3 6" id="KW-0547">Nucleotide-binding</keyword>
<dbReference type="SUPFAM" id="SSF143724">
    <property type="entry name" value="PHP14-like"/>
    <property type="match status" value="1"/>
</dbReference>
<keyword evidence="13" id="KW-1185">Reference proteome</keyword>
<dbReference type="SUPFAM" id="SSF140356">
    <property type="entry name" value="PPK N-terminal domain-like"/>
    <property type="match status" value="1"/>
</dbReference>
<dbReference type="GO" id="GO:0009358">
    <property type="term" value="C:polyphosphate kinase complex"/>
    <property type="evidence" value="ECO:0007669"/>
    <property type="project" value="InterPro"/>
</dbReference>
<dbReference type="PANTHER" id="PTHR30218:SF0">
    <property type="entry name" value="POLYPHOSPHATE KINASE"/>
    <property type="match status" value="1"/>
</dbReference>
<name>A0A0C5JK91_9PROT</name>
<feature type="binding site" evidence="6">
    <location>
        <position position="410"/>
    </location>
    <ligand>
        <name>Mg(2+)</name>
        <dbReference type="ChEBI" id="CHEBI:18420"/>
    </ligand>
</feature>
<feature type="binding site" evidence="6">
    <location>
        <position position="50"/>
    </location>
    <ligand>
        <name>ATP</name>
        <dbReference type="ChEBI" id="CHEBI:30616"/>
    </ligand>
</feature>
<dbReference type="InterPro" id="IPR025200">
    <property type="entry name" value="PPK_C_dom2"/>
</dbReference>
<dbReference type="EC" id="2.7.4.1" evidence="6 7"/>
<dbReference type="NCBIfam" id="NF003921">
    <property type="entry name" value="PRK05443.2-2"/>
    <property type="match status" value="1"/>
</dbReference>
<comment type="cofactor">
    <cofactor evidence="6">
        <name>Mg(2+)</name>
        <dbReference type="ChEBI" id="CHEBI:18420"/>
    </cofactor>
</comment>
<evidence type="ECO:0000256" key="2">
    <source>
        <dbReference type="ARBA" id="ARBA00022679"/>
    </source>
</evidence>
<feature type="binding site" evidence="6">
    <location>
        <position position="473"/>
    </location>
    <ligand>
        <name>ATP</name>
        <dbReference type="ChEBI" id="CHEBI:30616"/>
    </ligand>
</feature>
<proteinExistence type="inferred from homology"/>
<dbReference type="GO" id="GO:0046872">
    <property type="term" value="F:metal ion binding"/>
    <property type="evidence" value="ECO:0007669"/>
    <property type="project" value="UniProtKB-KW"/>
</dbReference>
<dbReference type="GO" id="GO:0006799">
    <property type="term" value="P:polyphosphate biosynthetic process"/>
    <property type="evidence" value="ECO:0007669"/>
    <property type="project" value="UniProtKB-UniRule"/>
</dbReference>
<dbReference type="PATRIC" id="fig|1565605.3.peg.774"/>
<feature type="domain" description="Polyphosphate kinase C-terminal" evidence="11">
    <location>
        <begin position="336"/>
        <end position="499"/>
    </location>
</feature>
<keyword evidence="5 6" id="KW-0067">ATP-binding</keyword>
<evidence type="ECO:0000259" key="11">
    <source>
        <dbReference type="Pfam" id="PF17941"/>
    </source>
</evidence>
<feature type="domain" description="Polyphosphate kinase C-terminal" evidence="10">
    <location>
        <begin position="509"/>
        <end position="671"/>
    </location>
</feature>
<dbReference type="Gene3D" id="1.20.58.310">
    <property type="entry name" value="Polyphosphate kinase N-terminal domain"/>
    <property type="match status" value="1"/>
</dbReference>
<dbReference type="InterPro" id="IPR036830">
    <property type="entry name" value="PP_kinase_middle_dom_sf"/>
</dbReference>
<evidence type="ECO:0000256" key="5">
    <source>
        <dbReference type="ARBA" id="ARBA00022840"/>
    </source>
</evidence>
<comment type="similarity">
    <text evidence="6 7">Belongs to the polyphosphate kinase 1 (PPK1) family.</text>
</comment>
<evidence type="ECO:0000259" key="8">
    <source>
        <dbReference type="Pfam" id="PF02503"/>
    </source>
</evidence>
<gene>
    <name evidence="6" type="primary">ppk</name>
    <name evidence="12" type="ORF">PG1C_03665</name>
</gene>
<dbReference type="Gene3D" id="3.30.1840.10">
    <property type="entry name" value="Polyphosphate kinase middle domain"/>
    <property type="match status" value="1"/>
</dbReference>
<keyword evidence="1 6" id="KW-0597">Phosphoprotein</keyword>
<accession>A0A0C5JK91</accession>